<keyword evidence="4" id="KW-1185">Reference proteome</keyword>
<accession>A7AM85</accession>
<reference evidence="4" key="2">
    <citation type="journal article" date="2020" name="Data Brief">
        <title>Transcriptome dataset of Babesia bovis life stages within vertebrate and invertebrate hosts.</title>
        <authorList>
            <person name="Ueti M.W."/>
            <person name="Johnson W.C."/>
            <person name="Kappmeyer L.S."/>
            <person name="Herndon D.R."/>
            <person name="Mousel M.R."/>
            <person name="Reif K.E."/>
            <person name="Taus N.S."/>
            <person name="Ifeonu O.O."/>
            <person name="Silva J.C."/>
            <person name="Suarez C.E."/>
            <person name="Brayton K.A."/>
        </authorList>
    </citation>
    <scope>NUCLEOTIDE SEQUENCE [LARGE SCALE GENOMIC DNA]</scope>
</reference>
<dbReference type="GeneID" id="5479482"/>
<dbReference type="InterPro" id="IPR035979">
    <property type="entry name" value="RBD_domain_sf"/>
</dbReference>
<dbReference type="CDD" id="cd12254">
    <property type="entry name" value="RRM_hnRNPH_ESRPs_RBM12_like"/>
    <property type="match status" value="1"/>
</dbReference>
<dbReference type="InterPro" id="IPR012677">
    <property type="entry name" value="Nucleotide-bd_a/b_plait_sf"/>
</dbReference>
<dbReference type="GO" id="GO:0003723">
    <property type="term" value="F:RNA binding"/>
    <property type="evidence" value="ECO:0007669"/>
    <property type="project" value="InterPro"/>
</dbReference>
<dbReference type="KEGG" id="bbo:BBOV_III001020"/>
<reference evidence="4" key="3">
    <citation type="journal article" date="2021" name="Int. J. Parasitol.">
        <title>Comparative analysis of gene expression between Babesia bovis blood stages and kinetes allowed by improved genome annotation.</title>
        <authorList>
            <person name="Ueti M.W."/>
            <person name="Johnson W.C."/>
            <person name="Kappmeyer L.S."/>
            <person name="Herndon D.R."/>
            <person name="Mousel M.R."/>
            <person name="Reif K.E."/>
            <person name="Taus N.S."/>
            <person name="Ifeonu O.O."/>
            <person name="Silva J.C."/>
            <person name="Suarez C.E."/>
            <person name="Brayton K.A."/>
        </authorList>
    </citation>
    <scope>NUCLEOTIDE SEQUENCE [LARGE SCALE GENOMIC DNA]</scope>
</reference>
<proteinExistence type="predicted"/>
<dbReference type="RefSeq" id="XP_001611237.1">
    <property type="nucleotide sequence ID" value="XM_001611187.1"/>
</dbReference>
<dbReference type="STRING" id="5865.A7AM85"/>
<feature type="domain" description="RRM" evidence="2">
    <location>
        <begin position="144"/>
        <end position="215"/>
    </location>
</feature>
<evidence type="ECO:0000256" key="1">
    <source>
        <dbReference type="SAM" id="MobiDB-lite"/>
    </source>
</evidence>
<sequence>MHCLYSIYPVDTLVFHRGVSNLGYHDGVINFPNSRYVDGFISISYPVRNGCRPLFGVSTFPFDPSLVKKRRSRPRVDHVSRARRKLESDHSAMHGLATLGTQGSTSEDQRAASLIEFISRIEAKPRRKRLPLPSDPGDPSYDALLYLKGLPYDCVESDILDWLSSYSIVDVILIKNEEGCFTGDAYVRCSTLSERDRVHREMSGKYLGLRYIPIYRLTESAYMEYYHVGYRREPAKRNHIHPRYVVAKQGVEIVSTDISVLKTGSRVCGVVNEIYRNGLLLDCGIYELVDGYRERVFCVLLRNRLARNVGLSGQHREWLRDKDLVLFPGIKLNLYVEKIRYTSARTSFDGDLWREHLGEPFESVDRSGSTSLRSMVYLTMDSSVSDDKVAWWERRLFDSYAKFTLIDAGSKRDKVAVVAPKVNPVVGSIAEPVKLDHETLDHVSFSTSWLDPLPKVDRAKVVVGKVAVMGDWNMHYTSRFALEEMEGTDPSPEPDIPYNQLVNEFLRGSVVDRHGTHYHGFGDNEPPLEFALKSVRGSPPEIKSPVSSRAPSVKPDTAMAPPVSEQVNAPEPPTEDTYTVESDTTLDKSDALLGNLNPLEDVRRRTVEESFTIFPRQTLFDECIKIPGTDWLLRRCDVPKLAPHHVISLLHRFDVSEDTSANADYANRVLLCDIIRDRGLGTGLDARTLIEKGVYKLNQSKKKLKRIIELMKHLTGRKFTRDDLDTASKSELHMLAEEALRYFLRWEPDMAVKKSFVDMYGGDIDSNLDLDARWDSLKWTIVIRIYGEQSDLKSIMRDIEANNRAFGVAPGRATSDFGTIVQHSLSKEFGSPRSSAK</sequence>
<dbReference type="InParanoid" id="A7AM85"/>
<dbReference type="Pfam" id="PF00076">
    <property type="entry name" value="RRM_1"/>
    <property type="match status" value="1"/>
</dbReference>
<dbReference type="eggNOG" id="ENOG502QWYT">
    <property type="taxonomic scope" value="Eukaryota"/>
</dbReference>
<dbReference type="OMA" id="LWWEKKI"/>
<organism evidence="3 4">
    <name type="scientific">Babesia bovis</name>
    <dbReference type="NCBI Taxonomy" id="5865"/>
    <lineage>
        <taxon>Eukaryota</taxon>
        <taxon>Sar</taxon>
        <taxon>Alveolata</taxon>
        <taxon>Apicomplexa</taxon>
        <taxon>Aconoidasida</taxon>
        <taxon>Piroplasmida</taxon>
        <taxon>Babesiidae</taxon>
        <taxon>Babesia</taxon>
    </lineage>
</organism>
<dbReference type="InterPro" id="IPR000504">
    <property type="entry name" value="RRM_dom"/>
</dbReference>
<dbReference type="SUPFAM" id="SSF54928">
    <property type="entry name" value="RNA-binding domain, RBD"/>
    <property type="match status" value="1"/>
</dbReference>
<dbReference type="AlphaFoldDB" id="A7AM85"/>
<protein>
    <recommendedName>
        <fullName evidence="2">RRM domain-containing protein</fullName>
    </recommendedName>
</protein>
<dbReference type="Proteomes" id="UP000002173">
    <property type="component" value="Unassembled WGS sequence"/>
</dbReference>
<name>A7AM85_BABBO</name>
<dbReference type="Gene3D" id="3.30.70.330">
    <property type="match status" value="1"/>
</dbReference>
<evidence type="ECO:0000259" key="2">
    <source>
        <dbReference type="SMART" id="SM00360"/>
    </source>
</evidence>
<evidence type="ECO:0000313" key="3">
    <source>
        <dbReference type="EMBL" id="EDO07669.1"/>
    </source>
</evidence>
<feature type="region of interest" description="Disordered" evidence="1">
    <location>
        <begin position="537"/>
        <end position="580"/>
    </location>
</feature>
<dbReference type="SMART" id="SM00360">
    <property type="entry name" value="RRM"/>
    <property type="match status" value="1"/>
</dbReference>
<comment type="caution">
    <text evidence="3">The sequence shown here is derived from an EMBL/GenBank/DDBJ whole genome shotgun (WGS) entry which is preliminary data.</text>
</comment>
<reference evidence="3 4" key="1">
    <citation type="journal article" date="2007" name="PLoS Pathog.">
        <title>Genome sequence of Babesia bovis and comparative analysis of apicomplexan hemoprotozoa.</title>
        <authorList>
            <person name="Brayton K.A."/>
            <person name="Lau A.O.T."/>
            <person name="Herndon D.R."/>
            <person name="Hannick L."/>
            <person name="Kappmeyer L.S."/>
            <person name="Berens S.J."/>
            <person name="Bidwell S.L."/>
            <person name="Brown W.C."/>
            <person name="Crabtree J."/>
            <person name="Fadrosh D."/>
            <person name="Feldblum T."/>
            <person name="Forberger H.A."/>
            <person name="Haas B.J."/>
            <person name="Howell J.M."/>
            <person name="Khouri H."/>
            <person name="Koo H."/>
            <person name="Mann D.J."/>
            <person name="Norimine J."/>
            <person name="Paulsen I.T."/>
            <person name="Radune D."/>
            <person name="Ren Q."/>
            <person name="Smith R.K. Jr."/>
            <person name="Suarez C.E."/>
            <person name="White O."/>
            <person name="Wortman J.R."/>
            <person name="Knowles D.P. Jr."/>
            <person name="McElwain T.F."/>
            <person name="Nene V.M."/>
        </authorList>
    </citation>
    <scope>NUCLEOTIDE SEQUENCE [LARGE SCALE GENOMIC DNA]</scope>
    <source>
        <strain evidence="3">T2Bo</strain>
    </source>
</reference>
<dbReference type="VEuPathDB" id="PiroplasmaDB:BBOV_III001020"/>
<gene>
    <name evidence="3" type="ORF">BBOV_III001020</name>
</gene>
<dbReference type="EMBL" id="AAXT01000001">
    <property type="protein sequence ID" value="EDO07669.1"/>
    <property type="molecule type" value="Genomic_DNA"/>
</dbReference>
<evidence type="ECO:0000313" key="4">
    <source>
        <dbReference type="Proteomes" id="UP000002173"/>
    </source>
</evidence>